<reference evidence="2 3" key="1">
    <citation type="submission" date="2024-04" db="EMBL/GenBank/DDBJ databases">
        <title>Human intestinal bacterial collection.</title>
        <authorList>
            <person name="Pauvert C."/>
            <person name="Hitch T.C.A."/>
            <person name="Clavel T."/>
        </authorList>
    </citation>
    <scope>NUCLEOTIDE SEQUENCE [LARGE SCALE GENOMIC DNA]</scope>
    <source>
        <strain evidence="2 3">CLA-AA-H197</strain>
    </source>
</reference>
<dbReference type="CDD" id="cd00761">
    <property type="entry name" value="Glyco_tranf_GTA_type"/>
    <property type="match status" value="1"/>
</dbReference>
<evidence type="ECO:0000259" key="1">
    <source>
        <dbReference type="Pfam" id="PF00535"/>
    </source>
</evidence>
<protein>
    <submittedName>
        <fullName evidence="2">Glycosyltransferase family 2 protein</fullName>
        <ecNumber evidence="2">2.4.-.-</ecNumber>
    </submittedName>
</protein>
<name>A0ABV1IGV7_9ACTN</name>
<dbReference type="SUPFAM" id="SSF53448">
    <property type="entry name" value="Nucleotide-diphospho-sugar transferases"/>
    <property type="match status" value="1"/>
</dbReference>
<dbReference type="InterPro" id="IPR001173">
    <property type="entry name" value="Glyco_trans_2-like"/>
</dbReference>
<comment type="caution">
    <text evidence="2">The sequence shown here is derived from an EMBL/GenBank/DDBJ whole genome shotgun (WGS) entry which is preliminary data.</text>
</comment>
<feature type="domain" description="Glycosyltransferase 2-like" evidence="1">
    <location>
        <begin position="5"/>
        <end position="117"/>
    </location>
</feature>
<accession>A0ABV1IGV7</accession>
<dbReference type="RefSeq" id="WP_349182049.1">
    <property type="nucleotide sequence ID" value="NZ_JBBNGS010000006.1"/>
</dbReference>
<dbReference type="InterPro" id="IPR029044">
    <property type="entry name" value="Nucleotide-diphossugar_trans"/>
</dbReference>
<dbReference type="Gene3D" id="3.90.550.10">
    <property type="entry name" value="Spore Coat Polysaccharide Biosynthesis Protein SpsA, Chain A"/>
    <property type="match status" value="1"/>
</dbReference>
<dbReference type="Pfam" id="PF00535">
    <property type="entry name" value="Glycos_transf_2"/>
    <property type="match status" value="1"/>
</dbReference>
<keyword evidence="2" id="KW-0808">Transferase</keyword>
<organism evidence="2 3">
    <name type="scientific">Paratractidigestivibacter faecalis</name>
    <dbReference type="NCBI Taxonomy" id="2292441"/>
    <lineage>
        <taxon>Bacteria</taxon>
        <taxon>Bacillati</taxon>
        <taxon>Actinomycetota</taxon>
        <taxon>Coriobacteriia</taxon>
        <taxon>Coriobacteriales</taxon>
        <taxon>Atopobiaceae</taxon>
        <taxon>Paratractidigestivibacter</taxon>
    </lineage>
</organism>
<dbReference type="PANTHER" id="PTHR22916:SF3">
    <property type="entry name" value="UDP-GLCNAC:BETAGAL BETA-1,3-N-ACETYLGLUCOSAMINYLTRANSFERASE-LIKE PROTEIN 1"/>
    <property type="match status" value="1"/>
</dbReference>
<evidence type="ECO:0000313" key="3">
    <source>
        <dbReference type="Proteomes" id="UP001478817"/>
    </source>
</evidence>
<dbReference type="Proteomes" id="UP001478817">
    <property type="component" value="Unassembled WGS sequence"/>
</dbReference>
<evidence type="ECO:0000313" key="2">
    <source>
        <dbReference type="EMBL" id="MEQ2637520.1"/>
    </source>
</evidence>
<sequence length="349" mass="39200">MSRISVIVPVYNVEDYLDWCLQSLYDQTLKDIEIVCVNDGSTDSSRKKLDEWAARDSRIVIVDKPNGGLSSARNAGIRAAGSPYVCFLDSDDRFHLDACEAIVDIFDDSGADVVTFGACCFPKEAAYPWLENALSPRDVVYDSFSLDLLFKENSRPFSWRTACRRNLLLQKEIFFDETIRFGEDQVFDFALYPRAGKTVLSSKKLYDYRVSRAGSLMDRISGDIALKMGEHVKIADRILDDWRRGGFLDTYGAQMVSFVLDFSFYDALKLPDAEFAKIADALSGVLSKYWSTEQLGALGLNNVDSKMLSAAFAPSSMGALARKKVALDHYAQLYGRRAAIHRLIEVLFH</sequence>
<dbReference type="EC" id="2.4.-.-" evidence="2"/>
<keyword evidence="2" id="KW-0328">Glycosyltransferase</keyword>
<gene>
    <name evidence="2" type="ORF">AAAT05_04095</name>
</gene>
<dbReference type="EMBL" id="JBBNGS010000006">
    <property type="protein sequence ID" value="MEQ2637520.1"/>
    <property type="molecule type" value="Genomic_DNA"/>
</dbReference>
<dbReference type="GO" id="GO:0016757">
    <property type="term" value="F:glycosyltransferase activity"/>
    <property type="evidence" value="ECO:0007669"/>
    <property type="project" value="UniProtKB-KW"/>
</dbReference>
<proteinExistence type="predicted"/>
<dbReference type="PANTHER" id="PTHR22916">
    <property type="entry name" value="GLYCOSYLTRANSFERASE"/>
    <property type="match status" value="1"/>
</dbReference>
<keyword evidence="3" id="KW-1185">Reference proteome</keyword>